<feature type="domain" description="EFHB C-terminal EF-hand" evidence="1">
    <location>
        <begin position="419"/>
        <end position="490"/>
    </location>
</feature>
<gene>
    <name evidence="2" type="ORF">DMAD_05517</name>
</gene>
<reference evidence="2 3" key="1">
    <citation type="submission" date="2024-02" db="EMBL/GenBank/DDBJ databases">
        <title>A chromosome-level genome assembly of Drosophila madeirensis, a fruit fly species endemic to Madeira island.</title>
        <authorList>
            <person name="Tomihara K."/>
            <person name="Llopart A."/>
            <person name="Yamamoto D."/>
        </authorList>
    </citation>
    <scope>NUCLEOTIDE SEQUENCE [LARGE SCALE GENOMIC DNA]</scope>
    <source>
        <strain evidence="2 3">RF1</strain>
    </source>
</reference>
<sequence>MANIGRFVDRNADIRAAGLTVSYWDLVSAQDCLSFAHPAELGEQLMRQECRRSVPKPLGPRTPIIPSNNMDNIFSSGEEKSHFLSFKQMLYEDIYSRRSKLGRTRPAHSTPESVTNVSQTFGCSSTSSESLYPIILPPKSAEQVNKEYNESHDKRIISHNHYFPSEKINRNYTHPFDRRNTFGQYLGVDANGSLMERCLKLNDGPEVILSKRHQDFIERHSGTLGKKFKYLYEVRADMIQGVKYPFECDTRKLFENTSPCVNTDKLRDALKYLITWRRGLHHKRTDFHMHDLTLLLEMSDKEHTGQLPLSKIIDVLHRLQVKVDAHKMRTALAHFPQIIIDEGCATERVDYENFCKLIGQQVPLPMTDSSSSFPAKLTSMDTTYRLLCADRHKKPDEGRVEKKRALTPQEQDLENKRVKDLLAPELGTTYGLVASDFSCARPKKQMEQIFKKIITKEDFETTWQSLMAEHKHPEGMASVNQFQTELKRREANADRII</sequence>
<dbReference type="EMBL" id="AP029265">
    <property type="protein sequence ID" value="BFF97019.1"/>
    <property type="molecule type" value="Genomic_DNA"/>
</dbReference>
<dbReference type="AlphaFoldDB" id="A0AAU9FN94"/>
<evidence type="ECO:0000313" key="3">
    <source>
        <dbReference type="Proteomes" id="UP001500889"/>
    </source>
</evidence>
<name>A0AAU9FN94_DROMD</name>
<protein>
    <recommendedName>
        <fullName evidence="1">EFHB C-terminal EF-hand domain-containing protein</fullName>
    </recommendedName>
</protein>
<dbReference type="Pfam" id="PF25325">
    <property type="entry name" value="EF-hand_EFHB_C"/>
    <property type="match status" value="1"/>
</dbReference>
<proteinExistence type="predicted"/>
<dbReference type="Proteomes" id="UP001500889">
    <property type="component" value="Chromosome J"/>
</dbReference>
<keyword evidence="3" id="KW-1185">Reference proteome</keyword>
<accession>A0AAU9FN94</accession>
<organism evidence="2 3">
    <name type="scientific">Drosophila madeirensis</name>
    <name type="common">Fruit fly</name>
    <dbReference type="NCBI Taxonomy" id="30013"/>
    <lineage>
        <taxon>Eukaryota</taxon>
        <taxon>Metazoa</taxon>
        <taxon>Ecdysozoa</taxon>
        <taxon>Arthropoda</taxon>
        <taxon>Hexapoda</taxon>
        <taxon>Insecta</taxon>
        <taxon>Pterygota</taxon>
        <taxon>Neoptera</taxon>
        <taxon>Endopterygota</taxon>
        <taxon>Diptera</taxon>
        <taxon>Brachycera</taxon>
        <taxon>Muscomorpha</taxon>
        <taxon>Ephydroidea</taxon>
        <taxon>Drosophilidae</taxon>
        <taxon>Drosophila</taxon>
        <taxon>Sophophora</taxon>
    </lineage>
</organism>
<dbReference type="InterPro" id="IPR057428">
    <property type="entry name" value="EFHB_EF-hand_C"/>
</dbReference>
<evidence type="ECO:0000259" key="1">
    <source>
        <dbReference type="Pfam" id="PF25325"/>
    </source>
</evidence>
<evidence type="ECO:0000313" key="2">
    <source>
        <dbReference type="EMBL" id="BFF97019.1"/>
    </source>
</evidence>